<feature type="transmembrane region" description="Helical" evidence="7">
    <location>
        <begin position="303"/>
        <end position="323"/>
    </location>
</feature>
<evidence type="ECO:0000256" key="1">
    <source>
        <dbReference type="ARBA" id="ARBA00004141"/>
    </source>
</evidence>
<reference evidence="8" key="1">
    <citation type="submission" date="2020-04" db="EMBL/GenBank/DDBJ databases">
        <authorList>
            <person name="Neveu A P."/>
        </authorList>
    </citation>
    <scope>NUCLEOTIDE SEQUENCE</scope>
    <source>
        <tissue evidence="8">Whole embryo</tissue>
    </source>
</reference>
<evidence type="ECO:0000256" key="4">
    <source>
        <dbReference type="ARBA" id="ARBA00022989"/>
    </source>
</evidence>
<feature type="transmembrane region" description="Helical" evidence="7">
    <location>
        <begin position="73"/>
        <end position="97"/>
    </location>
</feature>
<dbReference type="PANTHER" id="PTHR12995:SF4">
    <property type="entry name" value="FI21814P1"/>
    <property type="match status" value="1"/>
</dbReference>
<feature type="transmembrane region" description="Helical" evidence="7">
    <location>
        <begin position="437"/>
        <end position="455"/>
    </location>
</feature>
<name>A0A6F9DUH4_9ASCI</name>
<evidence type="ECO:0000256" key="2">
    <source>
        <dbReference type="ARBA" id="ARBA00010737"/>
    </source>
</evidence>
<evidence type="ECO:0000256" key="6">
    <source>
        <dbReference type="SAM" id="MobiDB-lite"/>
    </source>
</evidence>
<feature type="transmembrane region" description="Helical" evidence="7">
    <location>
        <begin position="409"/>
        <end position="431"/>
    </location>
</feature>
<dbReference type="InterPro" id="IPR019397">
    <property type="entry name" value="Uncharacterised_TMEM39"/>
</dbReference>
<evidence type="ECO:0000256" key="5">
    <source>
        <dbReference type="ARBA" id="ARBA00023136"/>
    </source>
</evidence>
<dbReference type="AlphaFoldDB" id="A0A6F9DUH4"/>
<dbReference type="EMBL" id="LR791235">
    <property type="protein sequence ID" value="CAB3267097.1"/>
    <property type="molecule type" value="mRNA"/>
</dbReference>
<evidence type="ECO:0000313" key="8">
    <source>
        <dbReference type="EMBL" id="CAB3267097.1"/>
    </source>
</evidence>
<feature type="transmembrane region" description="Helical" evidence="7">
    <location>
        <begin position="184"/>
        <end position="208"/>
    </location>
</feature>
<protein>
    <submittedName>
        <fullName evidence="8">Transmembrane protein 39A-like</fullName>
    </submittedName>
</protein>
<feature type="region of interest" description="Disordered" evidence="6">
    <location>
        <begin position="12"/>
        <end position="43"/>
    </location>
</feature>
<keyword evidence="5 7" id="KW-0472">Membrane</keyword>
<gene>
    <name evidence="8" type="primary">Tmem39a</name>
</gene>
<keyword evidence="4 7" id="KW-1133">Transmembrane helix</keyword>
<keyword evidence="3 7" id="KW-0812">Transmembrane</keyword>
<evidence type="ECO:0000256" key="7">
    <source>
        <dbReference type="SAM" id="Phobius"/>
    </source>
</evidence>
<dbReference type="Pfam" id="PF10271">
    <property type="entry name" value="Tmp39"/>
    <property type="match status" value="1"/>
</dbReference>
<dbReference type="PANTHER" id="PTHR12995">
    <property type="entry name" value="FI21814P1"/>
    <property type="match status" value="1"/>
</dbReference>
<accession>A0A6F9DUH4</accession>
<feature type="transmembrane region" description="Helical" evidence="7">
    <location>
        <begin position="270"/>
        <end position="291"/>
    </location>
</feature>
<feature type="transmembrane region" description="Helical" evidence="7">
    <location>
        <begin position="146"/>
        <end position="164"/>
    </location>
</feature>
<comment type="subcellular location">
    <subcellularLocation>
        <location evidence="1">Membrane</location>
        <topology evidence="1">Multi-pass membrane protein</topology>
    </subcellularLocation>
</comment>
<comment type="similarity">
    <text evidence="2">Belongs to the TMEM39 family.</text>
</comment>
<proteinExistence type="evidence at transcript level"/>
<evidence type="ECO:0000256" key="3">
    <source>
        <dbReference type="ARBA" id="ARBA00022692"/>
    </source>
</evidence>
<organism evidence="8">
    <name type="scientific">Phallusia mammillata</name>
    <dbReference type="NCBI Taxonomy" id="59560"/>
    <lineage>
        <taxon>Eukaryota</taxon>
        <taxon>Metazoa</taxon>
        <taxon>Chordata</taxon>
        <taxon>Tunicata</taxon>
        <taxon>Ascidiacea</taxon>
        <taxon>Phlebobranchia</taxon>
        <taxon>Ascidiidae</taxon>
        <taxon>Phallusia</taxon>
    </lineage>
</organism>
<sequence length="480" mass="54765">MPYRRISGKQTTLGGRSRLTNKGLNQSTFPISSASSPKNVSSGEANKTTVTLVAVNHPKIPDLPTMNPLGFEFLYLGYLLTALFGQLLSIYKTVWWYPSTLPPSTMTMNFHLIDKNLTVLIALLFVRRVLYTIMWKHLKPSTDNMMYIFVWILACLVVGCIWIIEIMQNVVALHETFTSVKLMFLYYPLIFWLPIYWISENGFLTYSLGCLKGQKNSKNCLSLKSPGRLKDQPESIGDGRTSYINLGNACDAEQVREEVNLLCCDFNSRLAEIVFSSLLGAYYVGLVPIFYTETYQSFDVAWSLQYTALILVNTFSMLTSFLLPPRYLQVLHKCASLLGGYELVGNTTNITSETIDSCEQWSPSVVFSVDALVQYQDNIYKAVGKHNTACPNNSTHQRFFFMFYKPLRVLNWLLGLHFAIAVFQIHLLIWSTHWDQLIIPALLQFFSYFILFTTLRDRIVLGKAYAIYDGSLSSSRIWFP</sequence>
<dbReference type="GO" id="GO:0016020">
    <property type="term" value="C:membrane"/>
    <property type="evidence" value="ECO:0007669"/>
    <property type="project" value="UniProtKB-SubCell"/>
</dbReference>